<dbReference type="Proteomes" id="UP000559182">
    <property type="component" value="Unassembled WGS sequence"/>
</dbReference>
<dbReference type="InterPro" id="IPR012349">
    <property type="entry name" value="Split_barrel_FMN-bd"/>
</dbReference>
<name>A0A839NC18_9MICO</name>
<gene>
    <name evidence="1" type="ORF">FHU39_002753</name>
</gene>
<evidence type="ECO:0000313" key="2">
    <source>
        <dbReference type="Proteomes" id="UP000559182"/>
    </source>
</evidence>
<dbReference type="RefSeq" id="WP_183321142.1">
    <property type="nucleotide sequence ID" value="NZ_JACHVQ010000002.1"/>
</dbReference>
<dbReference type="InterPro" id="IPR024747">
    <property type="entry name" value="Pyridox_Oxase-rel"/>
</dbReference>
<dbReference type="EMBL" id="JACHVQ010000002">
    <property type="protein sequence ID" value="MBB2892735.1"/>
    <property type="molecule type" value="Genomic_DNA"/>
</dbReference>
<comment type="caution">
    <text evidence="1">The sequence shown here is derived from an EMBL/GenBank/DDBJ whole genome shotgun (WGS) entry which is preliminary data.</text>
</comment>
<dbReference type="SUPFAM" id="SSF50475">
    <property type="entry name" value="FMN-binding split barrel"/>
    <property type="match status" value="1"/>
</dbReference>
<proteinExistence type="predicted"/>
<reference evidence="1 2" key="1">
    <citation type="submission" date="2020-08" db="EMBL/GenBank/DDBJ databases">
        <title>Sequencing the genomes of 1000 actinobacteria strains.</title>
        <authorList>
            <person name="Klenk H.-P."/>
        </authorList>
    </citation>
    <scope>NUCLEOTIDE SEQUENCE [LARGE SCALE GENOMIC DNA]</scope>
    <source>
        <strain evidence="1 2">DSM 105369</strain>
    </source>
</reference>
<protein>
    <submittedName>
        <fullName evidence="1">Nitroimidazol reductase NimA-like FMN-containing flavoprotein (Pyridoxamine 5'-phosphate oxidase superfamily)</fullName>
    </submittedName>
</protein>
<evidence type="ECO:0000313" key="1">
    <source>
        <dbReference type="EMBL" id="MBB2892735.1"/>
    </source>
</evidence>
<sequence length="149" mass="16287">MKSSTHPRTQILTSDQCLALLGVAPVGRLGVVVGGRPEIYPVNHVLHEGDILFRTGSGTKLDGAVGQPVAFEVDGYDIVAQTAWSVLVTGVAEEVSRVHELLDLMRLPVFPWEPGAKPHLIRIRPEAITGREFPAVDMYADQPVTRTRR</sequence>
<dbReference type="AlphaFoldDB" id="A0A839NC18"/>
<dbReference type="Pfam" id="PF12900">
    <property type="entry name" value="Pyridox_ox_2"/>
    <property type="match status" value="1"/>
</dbReference>
<keyword evidence="2" id="KW-1185">Reference proteome</keyword>
<accession>A0A839NC18</accession>
<organism evidence="1 2">
    <name type="scientific">Flexivirga oryzae</name>
    <dbReference type="NCBI Taxonomy" id="1794944"/>
    <lineage>
        <taxon>Bacteria</taxon>
        <taxon>Bacillati</taxon>
        <taxon>Actinomycetota</taxon>
        <taxon>Actinomycetes</taxon>
        <taxon>Micrococcales</taxon>
        <taxon>Dermacoccaceae</taxon>
        <taxon>Flexivirga</taxon>
    </lineage>
</organism>
<dbReference type="Gene3D" id="2.30.110.10">
    <property type="entry name" value="Electron Transport, Fmn-binding Protein, Chain A"/>
    <property type="match status" value="1"/>
</dbReference>